<dbReference type="OrthoDB" id="2293831at2"/>
<comment type="caution">
    <text evidence="1">The sequence shown here is derived from an EMBL/GenBank/DDBJ whole genome shotgun (WGS) entry which is preliminary data.</text>
</comment>
<dbReference type="Proteomes" id="UP000198374">
    <property type="component" value="Unassembled WGS sequence"/>
</dbReference>
<evidence type="ECO:0000313" key="1">
    <source>
        <dbReference type="EMBL" id="GAW98789.1"/>
    </source>
</evidence>
<dbReference type="RefSeq" id="WP_089108594.1">
    <property type="nucleotide sequence ID" value="NZ_BCMF01000003.1"/>
</dbReference>
<organism evidence="1 2">
    <name type="scientific">Secundilactobacillus mixtipabuli</name>
    <dbReference type="NCBI Taxonomy" id="1435342"/>
    <lineage>
        <taxon>Bacteria</taxon>
        <taxon>Bacillati</taxon>
        <taxon>Bacillota</taxon>
        <taxon>Bacilli</taxon>
        <taxon>Lactobacillales</taxon>
        <taxon>Lactobacillaceae</taxon>
        <taxon>Secundilactobacillus</taxon>
    </lineage>
</organism>
<name>A0A1Z5IAN3_9LACO</name>
<keyword evidence="2" id="KW-1185">Reference proteome</keyword>
<proteinExistence type="predicted"/>
<reference evidence="1 2" key="1">
    <citation type="submission" date="2015-11" db="EMBL/GenBank/DDBJ databases">
        <title>Draft genome sequences of new species of the genus Lactobacillus isolated from orchardgrass silage.</title>
        <authorList>
            <person name="Tohno M."/>
            <person name="Tanizawa Y."/>
            <person name="Arita M."/>
        </authorList>
    </citation>
    <scope>NUCLEOTIDE SEQUENCE [LARGE SCALE GENOMIC DNA]</scope>
    <source>
        <strain evidence="1 2">IWT30</strain>
    </source>
</reference>
<protein>
    <submittedName>
        <fullName evidence="1">Uncharacterized protein</fullName>
    </submittedName>
</protein>
<sequence length="127" mass="14221">MEEKVAKFRQLYAATRDAILAGPLSKQQLSAFTSQLNELKQIPLSGLTKKLGQAYLDLVSENLTYATHQLFFVLNLNHDHSTIPLPISPEQLQVWKKTNAAEYTLFTRNPFLYNGLSLDETAAAALL</sequence>
<gene>
    <name evidence="1" type="ORF">IWT30_00748</name>
</gene>
<dbReference type="EMBL" id="BCMF01000003">
    <property type="protein sequence ID" value="GAW98789.1"/>
    <property type="molecule type" value="Genomic_DNA"/>
</dbReference>
<accession>A0A1Z5IAN3</accession>
<evidence type="ECO:0000313" key="2">
    <source>
        <dbReference type="Proteomes" id="UP000198374"/>
    </source>
</evidence>
<dbReference type="AlphaFoldDB" id="A0A1Z5IAN3"/>